<evidence type="ECO:0000256" key="6">
    <source>
        <dbReference type="ARBA" id="ARBA00022801"/>
    </source>
</evidence>
<feature type="region of interest" description="Disordered" evidence="11">
    <location>
        <begin position="610"/>
        <end position="646"/>
    </location>
</feature>
<dbReference type="GO" id="GO:1901255">
    <property type="term" value="P:nucleotide-excision repair involved in interstrand cross-link repair"/>
    <property type="evidence" value="ECO:0000318"/>
    <property type="project" value="GO_Central"/>
</dbReference>
<keyword evidence="8" id="KW-0234">DNA repair</keyword>
<proteinExistence type="inferred from homology"/>
<dbReference type="Gene3D" id="1.10.150.20">
    <property type="entry name" value="5' to 3' exonuclease, C-terminal subdomain"/>
    <property type="match status" value="1"/>
</dbReference>
<feature type="compositionally biased region" description="Basic and acidic residues" evidence="11">
    <location>
        <begin position="752"/>
        <end position="762"/>
    </location>
</feature>
<dbReference type="GO" id="GO:0000724">
    <property type="term" value="P:double-strand break repair via homologous recombination"/>
    <property type="evidence" value="ECO:0000318"/>
    <property type="project" value="GO_Central"/>
</dbReference>
<dbReference type="GO" id="GO:0000014">
    <property type="term" value="F:single-stranded DNA endodeoxyribonuclease activity"/>
    <property type="evidence" value="ECO:0000318"/>
    <property type="project" value="GO_Central"/>
</dbReference>
<evidence type="ECO:0000259" key="12">
    <source>
        <dbReference type="SMART" id="SM00891"/>
    </source>
</evidence>
<dbReference type="GO" id="GO:0003684">
    <property type="term" value="F:damaged DNA binding"/>
    <property type="evidence" value="ECO:0000318"/>
    <property type="project" value="GO_Central"/>
</dbReference>
<accession>A0A1Y1I3K2</accession>
<dbReference type="InterPro" id="IPR010994">
    <property type="entry name" value="RuvA_2-like"/>
</dbReference>
<feature type="region of interest" description="Disordered" evidence="11">
    <location>
        <begin position="662"/>
        <end position="837"/>
    </location>
</feature>
<dbReference type="SMART" id="SM00891">
    <property type="entry name" value="ERCC4"/>
    <property type="match status" value="1"/>
</dbReference>
<evidence type="ECO:0000256" key="1">
    <source>
        <dbReference type="ARBA" id="ARBA00004123"/>
    </source>
</evidence>
<dbReference type="FunFam" id="3.40.50.10130:FF:000002">
    <property type="entry name" value="DNA repair endonuclease XPF"/>
    <property type="match status" value="1"/>
</dbReference>
<keyword evidence="5" id="KW-0227">DNA damage</keyword>
<feature type="domain" description="ERCC4" evidence="12">
    <location>
        <begin position="976"/>
        <end position="1056"/>
    </location>
</feature>
<dbReference type="EMBL" id="DF237093">
    <property type="protein sequence ID" value="GAQ83327.1"/>
    <property type="molecule type" value="Genomic_DNA"/>
</dbReference>
<evidence type="ECO:0000256" key="7">
    <source>
        <dbReference type="ARBA" id="ARBA00023125"/>
    </source>
</evidence>
<evidence type="ECO:0000256" key="10">
    <source>
        <dbReference type="SAM" id="Coils"/>
    </source>
</evidence>
<evidence type="ECO:0000256" key="8">
    <source>
        <dbReference type="ARBA" id="ARBA00023204"/>
    </source>
</evidence>
<sequence length="1206" mass="130620">MLGFHKSIVEEVAQQDGLVVMAAGLGMHKVIAAILTAHIRNPENREKVVLLLSVNPEQRQVLQEELRLQHELTIKNPPPDPPQTSEQPATQAPDSTPNPEPFQGVTPQPGEASQSGSPLLAGPATSTPPATTASSTPPLGSLALSVPPQTAPLLREVDNQFSSHERLALYRGGGCLFVTSRILIVDLLNERVPLGQVSGIVVCNAHRVTETCAEAFIMRLFRAGNKRGFIRAFTDRPQAVASGFNKVERIMKSLFLKRLYLWPRFQMQVSSALEASPPEVVDIRMPLSPAMVAIQEAIIQVMDACMKELKKINKLDVEDLTVENGLFKSFDEIVRRQLDPIWHTIGRKTKQLVADLKTLRKLAEFLLRYDAVTFLRYLDTLRLSEGIRSVWLFAEPTHKIFEYAKRRVYHAVKTGPDGLAVQPAQKRGPVAASVAKKRKGPGGQPAAVQGLGNANGAAAGAAAEGVPTKVELEVVLEEMPKWRILREILEEIQEEKEELAKQRALAAVAAMETQERTAQSPAPDPLEVGPSSRDPAGRLADSDFATSGGFVRTTPPFVNEDDGPVLVAAKDERMCLQLEACIVHGGGAVMRAEWDRFLLAKAEVHKARQKGKKKAGGVEQQAANGQPGPSNAAAKAPAGASGTGEQEALLAAAKKVFSRGGSDALTIPESGFEEERGSKAWGRGRGKGKAGNKSGSEGSGGDSESGGKEGGRGRGRVKGNRGRGRGAAGEKGQRTLTQIGRKESGGQGEAVLDERGKEKAGEETGGDEDVVEVDGSTFRARQGTGSGRVNSVVSETALDSTGGTAKNGDQGDGEPDRKGKRKAEPEVAPSLRKGAKRRRKALPAVHFYALESEQQVLEVVRPAYVIVHDPDMAFVRELELYKAEHPERSLKVYFLLYEQSTEERKFESSIQRENAAFEALIKQKAIMTVPVDQDGRLAGTAAPQSATGVTFSTSGPGGTGISTRKAGGRQKDRAMQVVVDMREFNSSLPSVLHQQGMKIVPVTLEVGDYILSPEVCVERKSLADLFQSFGSGRLYNQAEAMTRYYKTPVLLIEFDQDKSFSLQSAGELTDDIFGTNIISKLSLLVLHFPRLRIIWSRSVHATADIFAALKANQEEPDVKKAMVVGVPTEDGVIEGDRQGETYNTTAQEVLRRLPGVTDANYRMLMDGVKCLADLAETSIEDLSKLMDGQRPAKMLREFLDAKCPTV</sequence>
<reference evidence="13 14" key="1">
    <citation type="journal article" date="2014" name="Nat. Commun.">
        <title>Klebsormidium flaccidum genome reveals primary factors for plant terrestrial adaptation.</title>
        <authorList>
            <person name="Hori K."/>
            <person name="Maruyama F."/>
            <person name="Fujisawa T."/>
            <person name="Togashi T."/>
            <person name="Yamamoto N."/>
            <person name="Seo M."/>
            <person name="Sato S."/>
            <person name="Yamada T."/>
            <person name="Mori H."/>
            <person name="Tajima N."/>
            <person name="Moriyama T."/>
            <person name="Ikeuchi M."/>
            <person name="Watanabe M."/>
            <person name="Wada H."/>
            <person name="Kobayashi K."/>
            <person name="Saito M."/>
            <person name="Masuda T."/>
            <person name="Sasaki-Sekimoto Y."/>
            <person name="Mashiguchi K."/>
            <person name="Awai K."/>
            <person name="Shimojima M."/>
            <person name="Masuda S."/>
            <person name="Iwai M."/>
            <person name="Nobusawa T."/>
            <person name="Narise T."/>
            <person name="Kondo S."/>
            <person name="Saito H."/>
            <person name="Sato R."/>
            <person name="Murakawa M."/>
            <person name="Ihara Y."/>
            <person name="Oshima-Yamada Y."/>
            <person name="Ohtaka K."/>
            <person name="Satoh M."/>
            <person name="Sonobe K."/>
            <person name="Ishii M."/>
            <person name="Ohtani R."/>
            <person name="Kanamori-Sato M."/>
            <person name="Honoki R."/>
            <person name="Miyazaki D."/>
            <person name="Mochizuki H."/>
            <person name="Umetsu J."/>
            <person name="Higashi K."/>
            <person name="Shibata D."/>
            <person name="Kamiya Y."/>
            <person name="Sato N."/>
            <person name="Nakamura Y."/>
            <person name="Tabata S."/>
            <person name="Ida S."/>
            <person name="Kurokawa K."/>
            <person name="Ohta H."/>
        </authorList>
    </citation>
    <scope>NUCLEOTIDE SEQUENCE [LARGE SCALE GENOMIC DNA]</scope>
    <source>
        <strain evidence="13 14">NIES-2285</strain>
    </source>
</reference>
<dbReference type="CDD" id="cd20078">
    <property type="entry name" value="XPF_nuclease_XPF_euk"/>
    <property type="match status" value="1"/>
</dbReference>
<dbReference type="GO" id="GO:0003697">
    <property type="term" value="F:single-stranded DNA binding"/>
    <property type="evidence" value="ECO:0000318"/>
    <property type="project" value="GO_Central"/>
</dbReference>
<feature type="compositionally biased region" description="Polar residues" evidence="11">
    <location>
        <begin position="83"/>
        <end position="97"/>
    </location>
</feature>
<dbReference type="InterPro" id="IPR047520">
    <property type="entry name" value="XPF_nuclease"/>
</dbReference>
<feature type="region of interest" description="Disordered" evidence="11">
    <location>
        <begin position="942"/>
        <end position="967"/>
    </location>
</feature>
<evidence type="ECO:0000256" key="5">
    <source>
        <dbReference type="ARBA" id="ARBA00022763"/>
    </source>
</evidence>
<evidence type="ECO:0000313" key="14">
    <source>
        <dbReference type="Proteomes" id="UP000054558"/>
    </source>
</evidence>
<evidence type="ECO:0000256" key="3">
    <source>
        <dbReference type="ARBA" id="ARBA00022722"/>
    </source>
</evidence>
<dbReference type="FunFam" id="1.10.150.20:FF:000038">
    <property type="entry name" value="DNA repair endonuclease UVH1"/>
    <property type="match status" value="1"/>
</dbReference>
<feature type="compositionally biased region" description="Basic residues" evidence="11">
    <location>
        <begin position="713"/>
        <end position="724"/>
    </location>
</feature>
<dbReference type="PANTHER" id="PTHR10150">
    <property type="entry name" value="DNA REPAIR ENDONUCLEASE XPF"/>
    <property type="match status" value="1"/>
</dbReference>
<feature type="compositionally biased region" description="Low complexity" evidence="11">
    <location>
        <begin position="118"/>
        <end position="142"/>
    </location>
</feature>
<feature type="coiled-coil region" evidence="10">
    <location>
        <begin position="482"/>
        <end position="509"/>
    </location>
</feature>
<keyword evidence="14" id="KW-1185">Reference proteome</keyword>
<feature type="compositionally biased region" description="Polar residues" evidence="11">
    <location>
        <begin position="787"/>
        <end position="804"/>
    </location>
</feature>
<dbReference type="Pfam" id="PF02732">
    <property type="entry name" value="ERCC4"/>
    <property type="match status" value="1"/>
</dbReference>
<evidence type="ECO:0000313" key="13">
    <source>
        <dbReference type="EMBL" id="GAQ83327.1"/>
    </source>
</evidence>
<dbReference type="STRING" id="105231.A0A1Y1I3K2"/>
<dbReference type="Proteomes" id="UP000054558">
    <property type="component" value="Unassembled WGS sequence"/>
</dbReference>
<gene>
    <name evidence="13" type="ORF">KFL_001440150</name>
</gene>
<keyword evidence="9" id="KW-0539">Nucleus</keyword>
<keyword evidence="3" id="KW-0540">Nuclease</keyword>
<dbReference type="GO" id="GO:0000110">
    <property type="term" value="C:nucleotide-excision repair factor 1 complex"/>
    <property type="evidence" value="ECO:0000318"/>
    <property type="project" value="GO_Central"/>
</dbReference>
<dbReference type="SUPFAM" id="SSF52980">
    <property type="entry name" value="Restriction endonuclease-like"/>
    <property type="match status" value="1"/>
</dbReference>
<dbReference type="AlphaFoldDB" id="A0A1Y1I3K2"/>
<keyword evidence="10" id="KW-0175">Coiled coil</keyword>
<dbReference type="InterPro" id="IPR006166">
    <property type="entry name" value="ERCC4_domain"/>
</dbReference>
<evidence type="ECO:0000256" key="4">
    <source>
        <dbReference type="ARBA" id="ARBA00022759"/>
    </source>
</evidence>
<dbReference type="InterPro" id="IPR011335">
    <property type="entry name" value="Restrct_endonuc-II-like"/>
</dbReference>
<feature type="compositionally biased region" description="Basic and acidic residues" evidence="11">
    <location>
        <begin position="814"/>
        <end position="825"/>
    </location>
</feature>
<dbReference type="OMA" id="THILDIM"/>
<comment type="subcellular location">
    <subcellularLocation>
        <location evidence="1">Nucleus</location>
    </subcellularLocation>
</comment>
<keyword evidence="6" id="KW-0378">Hydrolase</keyword>
<feature type="region of interest" description="Disordered" evidence="11">
    <location>
        <begin position="513"/>
        <end position="546"/>
    </location>
</feature>
<organism evidence="13 14">
    <name type="scientific">Klebsormidium nitens</name>
    <name type="common">Green alga</name>
    <name type="synonym">Ulothrix nitens</name>
    <dbReference type="NCBI Taxonomy" id="105231"/>
    <lineage>
        <taxon>Eukaryota</taxon>
        <taxon>Viridiplantae</taxon>
        <taxon>Streptophyta</taxon>
        <taxon>Klebsormidiophyceae</taxon>
        <taxon>Klebsormidiales</taxon>
        <taxon>Klebsormidiaceae</taxon>
        <taxon>Klebsormidium</taxon>
    </lineage>
</organism>
<dbReference type="OrthoDB" id="361020at2759"/>
<feature type="region of interest" description="Disordered" evidence="11">
    <location>
        <begin position="73"/>
        <end position="144"/>
    </location>
</feature>
<comment type="similarity">
    <text evidence="2">Belongs to the XPF family.</text>
</comment>
<keyword evidence="4 13" id="KW-0255">Endonuclease</keyword>
<dbReference type="SUPFAM" id="SSF47781">
    <property type="entry name" value="RuvA domain 2-like"/>
    <property type="match status" value="1"/>
</dbReference>
<name>A0A1Y1I3K2_KLENI</name>
<evidence type="ECO:0000256" key="2">
    <source>
        <dbReference type="ARBA" id="ARBA00010015"/>
    </source>
</evidence>
<evidence type="ECO:0000256" key="11">
    <source>
        <dbReference type="SAM" id="MobiDB-lite"/>
    </source>
</evidence>
<evidence type="ECO:0000256" key="9">
    <source>
        <dbReference type="ARBA" id="ARBA00023242"/>
    </source>
</evidence>
<keyword evidence="7" id="KW-0238">DNA-binding</keyword>
<dbReference type="Gene3D" id="3.40.50.10130">
    <property type="match status" value="1"/>
</dbReference>
<dbReference type="PANTHER" id="PTHR10150:SF0">
    <property type="entry name" value="DNA REPAIR ENDONUCLEASE XPF"/>
    <property type="match status" value="1"/>
</dbReference>
<dbReference type="GO" id="GO:0000712">
    <property type="term" value="P:resolution of meiotic recombination intermediates"/>
    <property type="evidence" value="ECO:0000318"/>
    <property type="project" value="GO_Central"/>
</dbReference>
<feature type="compositionally biased region" description="Low complexity" evidence="11">
    <location>
        <begin position="627"/>
        <end position="640"/>
    </location>
</feature>
<protein>
    <submittedName>
        <fullName evidence="13">Structure-specific endonuclease ERCC1-XPF</fullName>
    </submittedName>
</protein>